<comment type="caution">
    <text evidence="1">The sequence shown here is derived from an EMBL/GenBank/DDBJ whole genome shotgun (WGS) entry which is preliminary data.</text>
</comment>
<dbReference type="EMBL" id="MDLC01000034">
    <property type="protein sequence ID" value="ODS23238.1"/>
    <property type="molecule type" value="Genomic_DNA"/>
</dbReference>
<protein>
    <submittedName>
        <fullName evidence="1">Uncharacterized protein</fullName>
    </submittedName>
</protein>
<dbReference type="AlphaFoldDB" id="A0A1D2QNT8"/>
<proteinExistence type="predicted"/>
<dbReference type="Proteomes" id="UP000242502">
    <property type="component" value="Unassembled WGS sequence"/>
</dbReference>
<accession>A0A1D2QNT8</accession>
<organism evidence="1 2">
    <name type="scientific">Candidatus Endobugula sertula</name>
    <name type="common">Bugula neritina bacterial symbiont</name>
    <dbReference type="NCBI Taxonomy" id="62101"/>
    <lineage>
        <taxon>Bacteria</taxon>
        <taxon>Pseudomonadati</taxon>
        <taxon>Pseudomonadota</taxon>
        <taxon>Gammaproteobacteria</taxon>
        <taxon>Cellvibrionales</taxon>
        <taxon>Cellvibrionaceae</taxon>
        <taxon>Candidatus Endobugula</taxon>
    </lineage>
</organism>
<evidence type="ECO:0000313" key="2">
    <source>
        <dbReference type="Proteomes" id="UP000242502"/>
    </source>
</evidence>
<name>A0A1D2QNT8_9GAMM</name>
<gene>
    <name evidence="1" type="ORF">AB835_09785</name>
</gene>
<reference evidence="1 2" key="1">
    <citation type="journal article" date="2016" name="Appl. Environ. Microbiol.">
        <title>Lack of Overt Genome Reduction in the Bryostatin-Producing Bryozoan Symbiont "Candidatus Endobugula sertula".</title>
        <authorList>
            <person name="Miller I.J."/>
            <person name="Vanee N."/>
            <person name="Fong S.S."/>
            <person name="Lim-Fong G.E."/>
            <person name="Kwan J.C."/>
        </authorList>
    </citation>
    <scope>NUCLEOTIDE SEQUENCE [LARGE SCALE GENOMIC DNA]</scope>
    <source>
        <strain evidence="1">AB1-4</strain>
    </source>
</reference>
<dbReference type="STRING" id="62101.AB835_09785"/>
<sequence>MTQPLKRKYQAYMKMYGSMMCDLADSEDTVLKMIHGKDEELGAVLTAVRNNIKKVPDEN</sequence>
<evidence type="ECO:0000313" key="1">
    <source>
        <dbReference type="EMBL" id="ODS23238.1"/>
    </source>
</evidence>